<evidence type="ECO:0000313" key="7">
    <source>
        <dbReference type="EMBL" id="AEG92857.1"/>
    </source>
</evidence>
<dbReference type="STRING" id="365046.Rta_17670"/>
<evidence type="ECO:0000256" key="1">
    <source>
        <dbReference type="ARBA" id="ARBA00004651"/>
    </source>
</evidence>
<sequence length="325" mass="33721">MAEARLDAGRPRLHGAAALRNGALVALVLLLLFNAFFTRDFLTLQTLNVNLSQVAQVVVVAMGMALVVATGGIDLSVGATAAFAGTLAAVMLSQTQGLLAQPGLALAAALTLPLVAAAGFGAVNGTLIARFGIQPIVATLVLFIAGRGFAEMLTESNLRTFSGSLDWLRANLLGVPVQGWLMLVVVAVTAWVMRQTVFSRWVLAVGGNERAARLAGIPARRVKLWVYVVCGVLAGVAGIMNVAMISAADPARIGQNIELDAIAAVAVGGTRLTGGRANIIGTLVGAVLIQLLHYTLLAHGVADEWGLLVKAGIILLAVWLQRKEA</sequence>
<dbReference type="EMBL" id="CP000245">
    <property type="protein sequence ID" value="AEG92857.1"/>
    <property type="molecule type" value="Genomic_DNA"/>
</dbReference>
<feature type="transmembrane region" description="Helical" evidence="6">
    <location>
        <begin position="279"/>
        <end position="299"/>
    </location>
</feature>
<feature type="transmembrane region" description="Helical" evidence="6">
    <location>
        <begin position="224"/>
        <end position="245"/>
    </location>
</feature>
<feature type="transmembrane region" description="Helical" evidence="6">
    <location>
        <begin position="49"/>
        <end position="69"/>
    </location>
</feature>
<name>F5XVU4_RAMTT</name>
<organism evidence="7 8">
    <name type="scientific">Ramlibacter tataouinensis (strain ATCC BAA-407 / DSM 14655 / LMG 21543 / TTB310)</name>
    <dbReference type="NCBI Taxonomy" id="365046"/>
    <lineage>
        <taxon>Bacteria</taxon>
        <taxon>Pseudomonadati</taxon>
        <taxon>Pseudomonadota</taxon>
        <taxon>Betaproteobacteria</taxon>
        <taxon>Burkholderiales</taxon>
        <taxon>Comamonadaceae</taxon>
        <taxon>Ramlibacter</taxon>
    </lineage>
</organism>
<evidence type="ECO:0000256" key="2">
    <source>
        <dbReference type="ARBA" id="ARBA00022475"/>
    </source>
</evidence>
<feature type="transmembrane region" description="Helical" evidence="6">
    <location>
        <begin position="128"/>
        <end position="150"/>
    </location>
</feature>
<keyword evidence="5 6" id="KW-0472">Membrane</keyword>
<evidence type="ECO:0000256" key="3">
    <source>
        <dbReference type="ARBA" id="ARBA00022692"/>
    </source>
</evidence>
<dbReference type="KEGG" id="rta:Rta_17670"/>
<dbReference type="GO" id="GO:0022857">
    <property type="term" value="F:transmembrane transporter activity"/>
    <property type="evidence" value="ECO:0007669"/>
    <property type="project" value="InterPro"/>
</dbReference>
<feature type="transmembrane region" description="Helical" evidence="6">
    <location>
        <begin position="171"/>
        <end position="193"/>
    </location>
</feature>
<dbReference type="Proteomes" id="UP000008385">
    <property type="component" value="Chromosome"/>
</dbReference>
<dbReference type="PANTHER" id="PTHR32196:SF19">
    <property type="entry name" value="GALACTOFURANOSE TRANSPORTER PERMEASE PROTEIN YTFT"/>
    <property type="match status" value="1"/>
</dbReference>
<dbReference type="RefSeq" id="WP_013901089.1">
    <property type="nucleotide sequence ID" value="NC_015677.1"/>
</dbReference>
<dbReference type="InterPro" id="IPR001851">
    <property type="entry name" value="ABC_transp_permease"/>
</dbReference>
<reference evidence="8" key="1">
    <citation type="submission" date="2006-01" db="EMBL/GenBank/DDBJ databases">
        <title>Genome of the cyst-dividing bacterium Ramlibacter tataouinensis.</title>
        <authorList>
            <person name="Barakat M."/>
            <person name="Ortet P."/>
            <person name="De Luca G."/>
            <person name="Jourlin-Castelli C."/>
            <person name="Ansaldi M."/>
            <person name="Py B."/>
            <person name="Fichant G."/>
            <person name="Coutinho P."/>
            <person name="Voulhoux R."/>
            <person name="Bastien O."/>
            <person name="Roy S."/>
            <person name="Marechal E."/>
            <person name="Henrissat B."/>
            <person name="Quentin Y."/>
            <person name="Noirot P."/>
            <person name="Filloux A."/>
            <person name="Mejean V."/>
            <person name="DuBow M."/>
            <person name="Barras F."/>
            <person name="Heulin T."/>
        </authorList>
    </citation>
    <scope>NUCLEOTIDE SEQUENCE [LARGE SCALE GENOMIC DNA]</scope>
    <source>
        <strain evidence="8">ATCC BAA-407 / DSM 14655 / LMG 21543 / TTB310</strain>
    </source>
</reference>
<dbReference type="OrthoDB" id="9799990at2"/>
<dbReference type="PATRIC" id="fig|365046.3.peg.1801"/>
<evidence type="ECO:0000313" key="8">
    <source>
        <dbReference type="Proteomes" id="UP000008385"/>
    </source>
</evidence>
<keyword evidence="4 6" id="KW-1133">Transmembrane helix</keyword>
<evidence type="ECO:0000256" key="6">
    <source>
        <dbReference type="SAM" id="Phobius"/>
    </source>
</evidence>
<dbReference type="HOGENOM" id="CLU_028880_2_2_4"/>
<feature type="transmembrane region" description="Helical" evidence="6">
    <location>
        <begin position="18"/>
        <end position="37"/>
    </location>
</feature>
<keyword evidence="3 6" id="KW-0812">Transmembrane</keyword>
<dbReference type="CDD" id="cd06579">
    <property type="entry name" value="TM_PBP1_transp_AraH_like"/>
    <property type="match status" value="1"/>
</dbReference>
<feature type="transmembrane region" description="Helical" evidence="6">
    <location>
        <begin position="104"/>
        <end position="122"/>
    </location>
</feature>
<evidence type="ECO:0000256" key="4">
    <source>
        <dbReference type="ARBA" id="ARBA00022989"/>
    </source>
</evidence>
<dbReference type="Pfam" id="PF02653">
    <property type="entry name" value="BPD_transp_2"/>
    <property type="match status" value="1"/>
</dbReference>
<comment type="subcellular location">
    <subcellularLocation>
        <location evidence="1">Cell membrane</location>
        <topology evidence="1">Multi-pass membrane protein</topology>
    </subcellularLocation>
</comment>
<keyword evidence="8" id="KW-1185">Reference proteome</keyword>
<dbReference type="PANTHER" id="PTHR32196">
    <property type="entry name" value="ABC TRANSPORTER PERMEASE PROTEIN YPHD-RELATED-RELATED"/>
    <property type="match status" value="1"/>
</dbReference>
<dbReference type="AlphaFoldDB" id="F5XVU4"/>
<keyword evidence="2" id="KW-1003">Cell membrane</keyword>
<reference evidence="7 8" key="2">
    <citation type="journal article" date="2011" name="PLoS ONE">
        <title>The Cyst-Dividing Bacterium Ramlibacter tataouinensis TTB310 Genome Reveals a Well-Stocked Toolbox for Adaptation to a Desert Environment.</title>
        <authorList>
            <person name="De Luca G."/>
            <person name="Barakat M."/>
            <person name="Ortet P."/>
            <person name="Fochesato S."/>
            <person name="Jourlin-Castelli C."/>
            <person name="Ansaldi M."/>
            <person name="Py B."/>
            <person name="Fichant G."/>
            <person name="Coutinho P.M."/>
            <person name="Voulhoux R."/>
            <person name="Bastien O."/>
            <person name="Marechal E."/>
            <person name="Henrissat B."/>
            <person name="Quentin Y."/>
            <person name="Noirot P."/>
            <person name="Filloux A."/>
            <person name="Mejean V."/>
            <person name="Dubow M.S."/>
            <person name="Barras F."/>
            <person name="Barbe V."/>
            <person name="Weissenbach J."/>
            <person name="Mihalcescu I."/>
            <person name="Vermeglio A."/>
            <person name="Achouak W."/>
            <person name="Heulin T."/>
        </authorList>
    </citation>
    <scope>NUCLEOTIDE SEQUENCE [LARGE SCALE GENOMIC DNA]</scope>
    <source>
        <strain evidence="8">ATCC BAA-407 / DSM 14655 / LMG 21543 / TTB310</strain>
    </source>
</reference>
<protein>
    <submittedName>
        <fullName evidence="7">Candidate Ribose/xylose/arabinose/galactoside ABC type transport systems, permease component</fullName>
    </submittedName>
</protein>
<dbReference type="eggNOG" id="COG1172">
    <property type="taxonomic scope" value="Bacteria"/>
</dbReference>
<accession>F5XVU4</accession>
<evidence type="ECO:0000256" key="5">
    <source>
        <dbReference type="ARBA" id="ARBA00023136"/>
    </source>
</evidence>
<gene>
    <name evidence="7" type="ordered locus">Rta_17670</name>
</gene>
<proteinExistence type="predicted"/>
<dbReference type="GO" id="GO:0005886">
    <property type="term" value="C:plasma membrane"/>
    <property type="evidence" value="ECO:0007669"/>
    <property type="project" value="UniProtKB-SubCell"/>
</dbReference>